<sequence>MNFVSARACELSPALYDSLAGYRYQVFVERLGWDLKTAPGYEQDQFDHDDTVHVVARNDEGDIVGCGRLLPTTESYLLESVFPELLNGLPVPRSEQIWELSRFAAMEVKADADGMNARRHFMAERVLLEALRFCAARGVTHLLAVSTLAVERLMQRAGVDVHRIGPPSMIGGQPVLAFVIAVNERSLNALAAFEAAAQGLGAKPLPVRTPHMSDALQSLIALAQQPWAQPSHALVQGHTPTNTDAQHLDEVALQLH</sequence>
<keyword evidence="3 8" id="KW-0808">Transferase</keyword>
<evidence type="ECO:0000313" key="10">
    <source>
        <dbReference type="Proteomes" id="UP001246372"/>
    </source>
</evidence>
<evidence type="ECO:0000256" key="3">
    <source>
        <dbReference type="ARBA" id="ARBA00022679"/>
    </source>
</evidence>
<keyword evidence="2 7" id="KW-0673">Quorum sensing</keyword>
<dbReference type="InterPro" id="IPR001690">
    <property type="entry name" value="Autoind_synthase"/>
</dbReference>
<evidence type="ECO:0000256" key="1">
    <source>
        <dbReference type="ARBA" id="ARBA00012340"/>
    </source>
</evidence>
<evidence type="ECO:0000256" key="7">
    <source>
        <dbReference type="PROSITE-ProRule" id="PRU00533"/>
    </source>
</evidence>
<dbReference type="EC" id="2.3.1.184" evidence="1 8"/>
<evidence type="ECO:0000313" key="9">
    <source>
        <dbReference type="EMBL" id="MDT8999866.1"/>
    </source>
</evidence>
<dbReference type="RefSeq" id="WP_315650431.1">
    <property type="nucleotide sequence ID" value="NZ_JAVXZY010000004.1"/>
</dbReference>
<evidence type="ECO:0000256" key="6">
    <source>
        <dbReference type="ARBA" id="ARBA00048576"/>
    </source>
</evidence>
<organism evidence="9 10">
    <name type="scientific">Roseateles aquae</name>
    <dbReference type="NCBI Taxonomy" id="3077235"/>
    <lineage>
        <taxon>Bacteria</taxon>
        <taxon>Pseudomonadati</taxon>
        <taxon>Pseudomonadota</taxon>
        <taxon>Betaproteobacteria</taxon>
        <taxon>Burkholderiales</taxon>
        <taxon>Sphaerotilaceae</taxon>
        <taxon>Roseateles</taxon>
    </lineage>
</organism>
<dbReference type="PROSITE" id="PS51187">
    <property type="entry name" value="AUTOINDUCER_SYNTH_2"/>
    <property type="match status" value="1"/>
</dbReference>
<keyword evidence="5 7" id="KW-0071">Autoinducer synthesis</keyword>
<dbReference type="InterPro" id="IPR016181">
    <property type="entry name" value="Acyl_CoA_acyltransferase"/>
</dbReference>
<name>A0ABU3PD93_9BURK</name>
<dbReference type="SUPFAM" id="SSF55729">
    <property type="entry name" value="Acyl-CoA N-acyltransferases (Nat)"/>
    <property type="match status" value="1"/>
</dbReference>
<evidence type="ECO:0000256" key="4">
    <source>
        <dbReference type="ARBA" id="ARBA00022691"/>
    </source>
</evidence>
<proteinExistence type="inferred from homology"/>
<dbReference type="Gene3D" id="3.40.630.30">
    <property type="match status" value="1"/>
</dbReference>
<evidence type="ECO:0000256" key="8">
    <source>
        <dbReference type="RuleBase" id="RU361135"/>
    </source>
</evidence>
<protein>
    <recommendedName>
        <fullName evidence="1 8">Acyl-homoserine-lactone synthase</fullName>
        <ecNumber evidence="1 8">2.3.1.184</ecNumber>
    </recommendedName>
    <alternativeName>
        <fullName evidence="8">Autoinducer synthesis protein</fullName>
    </alternativeName>
</protein>
<dbReference type="EMBL" id="JAVXZY010000004">
    <property type="protein sequence ID" value="MDT8999866.1"/>
    <property type="molecule type" value="Genomic_DNA"/>
</dbReference>
<evidence type="ECO:0000256" key="5">
    <source>
        <dbReference type="ARBA" id="ARBA00022929"/>
    </source>
</evidence>
<accession>A0ABU3PD93</accession>
<dbReference type="PANTHER" id="PTHR39322">
    <property type="entry name" value="ACYL-HOMOSERINE-LACTONE SYNTHASE"/>
    <property type="match status" value="1"/>
</dbReference>
<dbReference type="PANTHER" id="PTHR39322:SF1">
    <property type="entry name" value="ISOVALERYL-HOMOSERINE LACTONE SYNTHASE"/>
    <property type="match status" value="1"/>
</dbReference>
<evidence type="ECO:0000256" key="2">
    <source>
        <dbReference type="ARBA" id="ARBA00022654"/>
    </source>
</evidence>
<keyword evidence="4 8" id="KW-0949">S-adenosyl-L-methionine</keyword>
<dbReference type="Proteomes" id="UP001246372">
    <property type="component" value="Unassembled WGS sequence"/>
</dbReference>
<dbReference type="Pfam" id="PF00765">
    <property type="entry name" value="Autoind_synth"/>
    <property type="match status" value="1"/>
</dbReference>
<comment type="caution">
    <text evidence="9">The sequence shown here is derived from an EMBL/GenBank/DDBJ whole genome shotgun (WGS) entry which is preliminary data.</text>
</comment>
<dbReference type="PROSITE" id="PS00949">
    <property type="entry name" value="AUTOINDUCER_SYNTH_1"/>
    <property type="match status" value="1"/>
</dbReference>
<reference evidence="9" key="1">
    <citation type="submission" date="2023-09" db="EMBL/GenBank/DDBJ databases">
        <title>Paucibacter sp. APW11 Genome sequencing and assembly.</title>
        <authorList>
            <person name="Kim I."/>
        </authorList>
    </citation>
    <scope>NUCLEOTIDE SEQUENCE</scope>
    <source>
        <strain evidence="9">APW11</strain>
    </source>
</reference>
<keyword evidence="10" id="KW-1185">Reference proteome</keyword>
<dbReference type="PRINTS" id="PR01549">
    <property type="entry name" value="AUTOINDCRSYN"/>
</dbReference>
<dbReference type="InterPro" id="IPR018311">
    <property type="entry name" value="Autoind_synth_CS"/>
</dbReference>
<gene>
    <name evidence="9" type="ORF">RQP53_11355</name>
</gene>
<comment type="catalytic activity">
    <reaction evidence="6 8">
        <text>a fatty acyl-[ACP] + S-adenosyl-L-methionine = an N-acyl-L-homoserine lactone + S-methyl-5'-thioadenosine + holo-[ACP] + H(+)</text>
        <dbReference type="Rhea" id="RHEA:10096"/>
        <dbReference type="Rhea" id="RHEA-COMP:9685"/>
        <dbReference type="Rhea" id="RHEA-COMP:14125"/>
        <dbReference type="ChEBI" id="CHEBI:15378"/>
        <dbReference type="ChEBI" id="CHEBI:17509"/>
        <dbReference type="ChEBI" id="CHEBI:55474"/>
        <dbReference type="ChEBI" id="CHEBI:59789"/>
        <dbReference type="ChEBI" id="CHEBI:64479"/>
        <dbReference type="ChEBI" id="CHEBI:138651"/>
        <dbReference type="EC" id="2.3.1.184"/>
    </reaction>
</comment>
<comment type="similarity">
    <text evidence="7 8">Belongs to the autoinducer synthase family.</text>
</comment>